<comment type="caution">
    <text evidence="4">The sequence shown here is derived from an EMBL/GenBank/DDBJ whole genome shotgun (WGS) entry which is preliminary data.</text>
</comment>
<dbReference type="InterPro" id="IPR004232">
    <property type="entry name" value="CN_Hdrtase_a/SCN_Hdrlase_g"/>
</dbReference>
<accession>A0A8J7V1Q3</accession>
<dbReference type="Proteomes" id="UP000672602">
    <property type="component" value="Unassembled WGS sequence"/>
</dbReference>
<dbReference type="GO" id="GO:0003824">
    <property type="term" value="F:catalytic activity"/>
    <property type="evidence" value="ECO:0007669"/>
    <property type="project" value="InterPro"/>
</dbReference>
<dbReference type="AlphaFoldDB" id="A0A8J7V1Q3"/>
<dbReference type="Pfam" id="PF02979">
    <property type="entry name" value="NHase_alpha"/>
    <property type="match status" value="1"/>
</dbReference>
<dbReference type="RefSeq" id="WP_210682613.1">
    <property type="nucleotide sequence ID" value="NZ_JAGMWN010000006.1"/>
</dbReference>
<dbReference type="SUPFAM" id="SSF56209">
    <property type="entry name" value="Nitrile hydratase alpha chain"/>
    <property type="match status" value="1"/>
</dbReference>
<keyword evidence="1" id="KW-0479">Metal-binding</keyword>
<name>A0A8J7V1Q3_9PROT</name>
<keyword evidence="5" id="KW-1185">Reference proteome</keyword>
<dbReference type="InterPro" id="IPR036648">
    <property type="entry name" value="CN_Hdrase_a/SCN_Hdrase_g_sf"/>
</dbReference>
<sequence>MTGDNGATSENLPGSGHEHGHRHPNQPDLEDGPLGYYPAMADAVAELLIEKGVFGADDLRATIDYMASRTPALGARLVARAWRDPDFKRALVADSRAAAETLDIDTGPTPLLVMENTAHVHNVIVCTLCSCYPVFLLGKSPDWYKSRNYRSRVVREPRAVLAEFGTHIAPEREVRVHDSTADMRYMVLPMRPGGTDGWSEEALAALITRDALVGVCEVTR</sequence>
<protein>
    <submittedName>
        <fullName evidence="4">Nitrile hydratase subunit alpha</fullName>
    </submittedName>
</protein>
<dbReference type="GO" id="GO:0046914">
    <property type="term" value="F:transition metal ion binding"/>
    <property type="evidence" value="ECO:0007669"/>
    <property type="project" value="InterPro"/>
</dbReference>
<dbReference type="Gene3D" id="3.90.330.10">
    <property type="entry name" value="Nitrile hydratase alpha /Thiocyanate hydrolase gamma"/>
    <property type="match status" value="1"/>
</dbReference>
<evidence type="ECO:0000259" key="3">
    <source>
        <dbReference type="Pfam" id="PF02979"/>
    </source>
</evidence>
<evidence type="ECO:0000256" key="2">
    <source>
        <dbReference type="SAM" id="MobiDB-lite"/>
    </source>
</evidence>
<reference evidence="4" key="1">
    <citation type="submission" date="2021-04" db="EMBL/GenBank/DDBJ databases">
        <authorList>
            <person name="Zhang D.-C."/>
        </authorList>
    </citation>
    <scope>NUCLEOTIDE SEQUENCE</scope>
    <source>
        <strain evidence="4">CGMCC 1.15697</strain>
    </source>
</reference>
<proteinExistence type="predicted"/>
<feature type="compositionally biased region" description="Polar residues" evidence="2">
    <location>
        <begin position="1"/>
        <end position="12"/>
    </location>
</feature>
<evidence type="ECO:0000313" key="4">
    <source>
        <dbReference type="EMBL" id="MBP5858031.1"/>
    </source>
</evidence>
<feature type="region of interest" description="Disordered" evidence="2">
    <location>
        <begin position="1"/>
        <end position="33"/>
    </location>
</feature>
<evidence type="ECO:0000313" key="5">
    <source>
        <dbReference type="Proteomes" id="UP000672602"/>
    </source>
</evidence>
<evidence type="ECO:0000256" key="1">
    <source>
        <dbReference type="ARBA" id="ARBA00022723"/>
    </source>
</evidence>
<organism evidence="4 5">
    <name type="scientific">Marivibrio halodurans</name>
    <dbReference type="NCBI Taxonomy" id="2039722"/>
    <lineage>
        <taxon>Bacteria</taxon>
        <taxon>Pseudomonadati</taxon>
        <taxon>Pseudomonadota</taxon>
        <taxon>Alphaproteobacteria</taxon>
        <taxon>Rhodospirillales</taxon>
        <taxon>Rhodospirillaceae</taxon>
        <taxon>Marivibrio</taxon>
    </lineage>
</organism>
<feature type="domain" description="Nitrile hydratase alpha/Thiocyanate hydrolase gamma" evidence="3">
    <location>
        <begin position="40"/>
        <end position="215"/>
    </location>
</feature>
<dbReference type="EMBL" id="JAGMWN010000006">
    <property type="protein sequence ID" value="MBP5858031.1"/>
    <property type="molecule type" value="Genomic_DNA"/>
</dbReference>
<gene>
    <name evidence="4" type="ORF">KAJ83_13515</name>
</gene>